<dbReference type="GeneID" id="115735303"/>
<comment type="similarity">
    <text evidence="4">Belongs to the 1-acyl-sn-glycerol-3-phosphate acyltransferase family.</text>
</comment>
<evidence type="ECO:0000256" key="1">
    <source>
        <dbReference type="ARBA" id="ARBA00001141"/>
    </source>
</evidence>
<keyword evidence="7" id="KW-0012">Acyltransferase</keyword>
<evidence type="ECO:0000256" key="2">
    <source>
        <dbReference type="ARBA" id="ARBA00004728"/>
    </source>
</evidence>
<comment type="pathway">
    <text evidence="2">Phospholipid metabolism; CDP-diacylglycerol biosynthesis; CDP-diacylglycerol from sn-glycerol 3-phosphate: step 2/3.</text>
</comment>
<dbReference type="CDD" id="cd07990">
    <property type="entry name" value="LPLAT_LCLAT1-like"/>
    <property type="match status" value="1"/>
</dbReference>
<keyword evidence="10" id="KW-1185">Reference proteome</keyword>
<evidence type="ECO:0000256" key="8">
    <source>
        <dbReference type="SAM" id="Phobius"/>
    </source>
</evidence>
<dbReference type="RefSeq" id="XP_030522353.1">
    <property type="nucleotide sequence ID" value="XM_030666493.2"/>
</dbReference>
<feature type="transmembrane region" description="Helical" evidence="8">
    <location>
        <begin position="335"/>
        <end position="354"/>
    </location>
</feature>
<dbReference type="Proteomes" id="UP000827889">
    <property type="component" value="Chromosome 8"/>
</dbReference>
<dbReference type="GO" id="GO:0012505">
    <property type="term" value="C:endomembrane system"/>
    <property type="evidence" value="ECO:0007669"/>
    <property type="project" value="TreeGrafter"/>
</dbReference>
<accession>A0A8B8NJV3</accession>
<keyword evidence="6" id="KW-0808">Transferase</keyword>
<dbReference type="InterPro" id="IPR032098">
    <property type="entry name" value="Acyltransf_C"/>
</dbReference>
<evidence type="ECO:0000256" key="4">
    <source>
        <dbReference type="ARBA" id="ARBA00008655"/>
    </source>
</evidence>
<evidence type="ECO:0000256" key="7">
    <source>
        <dbReference type="ARBA" id="ARBA00023315"/>
    </source>
</evidence>
<dbReference type="SMART" id="SM00563">
    <property type="entry name" value="PlsC"/>
    <property type="match status" value="1"/>
</dbReference>
<sequence>MAVPAALTIVPIGMLFILSGLIVNLVQAFFYVLVRPLSKNTYRKINKVVAELLWLELIWLVDWWAGVKVELYMDSQTFEMMGKEHALLICNHRSDVDWLVGWVIAQRAGCLGSALAIMKKEAKFLPVIGWSMWFSDYVFLDRRWAKDEITLKSGFERLSDFPMPFWLALFVEGTRFTQAKLQAAQEYAASRGLPLPRNVLIPRTKGFVSAVTHMRSHVPAIYDCTVAAPSNQKPPTLLRIIRRQPAIVKLQIKRHSMQELPETPDGIAQWCKDVFVTKDAFLERYYAKDLFGTEQRQDIGRPIKSLLVVSFWSCLLVYGVVEFFLWSALLTSWEGIVVVVAALVLVTLVMQILIQSSEAERSNPTEALQQDPARERLLQK</sequence>
<dbReference type="Pfam" id="PF01553">
    <property type="entry name" value="Acyltransferase"/>
    <property type="match status" value="1"/>
</dbReference>
<feature type="domain" description="Phospholipid/glycerol acyltransferase" evidence="9">
    <location>
        <begin position="86"/>
        <end position="208"/>
    </location>
</feature>
<feature type="transmembrane region" description="Helical" evidence="8">
    <location>
        <begin position="12"/>
        <end position="34"/>
    </location>
</feature>
<evidence type="ECO:0000256" key="6">
    <source>
        <dbReference type="ARBA" id="ARBA00022679"/>
    </source>
</evidence>
<proteinExistence type="inferred from homology"/>
<protein>
    <recommendedName>
        <fullName evidence="5">1-acylglycerol-3-phosphate O-acyltransferase</fullName>
        <ecNumber evidence="5">2.3.1.51</ecNumber>
    </recommendedName>
</protein>
<evidence type="ECO:0000313" key="10">
    <source>
        <dbReference type="Proteomes" id="UP000827889"/>
    </source>
</evidence>
<keyword evidence="8" id="KW-1133">Transmembrane helix</keyword>
<evidence type="ECO:0000256" key="3">
    <source>
        <dbReference type="ARBA" id="ARBA00005189"/>
    </source>
</evidence>
<dbReference type="OrthoDB" id="189226at2759"/>
<dbReference type="PANTHER" id="PTHR10983">
    <property type="entry name" value="1-ACYLGLYCEROL-3-PHOSPHATE ACYLTRANSFERASE-RELATED"/>
    <property type="match status" value="1"/>
</dbReference>
<dbReference type="PANTHER" id="PTHR10983:SF55">
    <property type="entry name" value="1-ACYL-SN-GLYCEROL-3-PHOSPHATE ACYLTRANSFERASE 3"/>
    <property type="match status" value="1"/>
</dbReference>
<comment type="pathway">
    <text evidence="3">Lipid metabolism.</text>
</comment>
<dbReference type="GO" id="GO:0003841">
    <property type="term" value="F:1-acylglycerol-3-phosphate O-acyltransferase activity"/>
    <property type="evidence" value="ECO:0007669"/>
    <property type="project" value="UniProtKB-EC"/>
</dbReference>
<dbReference type="EC" id="2.3.1.51" evidence="5"/>
<dbReference type="AlphaFoldDB" id="A0A8B8NJV3"/>
<evidence type="ECO:0000259" key="9">
    <source>
        <dbReference type="SMART" id="SM00563"/>
    </source>
</evidence>
<dbReference type="UniPathway" id="UPA00557">
    <property type="reaction ID" value="UER00613"/>
</dbReference>
<dbReference type="GO" id="GO:0016024">
    <property type="term" value="P:CDP-diacylglycerol biosynthetic process"/>
    <property type="evidence" value="ECO:0007669"/>
    <property type="project" value="UniProtKB-UniPathway"/>
</dbReference>
<feature type="transmembrane region" description="Helical" evidence="8">
    <location>
        <begin position="306"/>
        <end position="329"/>
    </location>
</feature>
<dbReference type="KEGG" id="rarg:115735303"/>
<evidence type="ECO:0000313" key="11">
    <source>
        <dbReference type="RefSeq" id="XP_030522353.1"/>
    </source>
</evidence>
<comment type="catalytic activity">
    <reaction evidence="1">
        <text>a 1-acyl-sn-glycero-3-phosphate + an acyl-CoA = a 1,2-diacyl-sn-glycero-3-phosphate + CoA</text>
        <dbReference type="Rhea" id="RHEA:19709"/>
        <dbReference type="ChEBI" id="CHEBI:57287"/>
        <dbReference type="ChEBI" id="CHEBI:57970"/>
        <dbReference type="ChEBI" id="CHEBI:58342"/>
        <dbReference type="ChEBI" id="CHEBI:58608"/>
        <dbReference type="EC" id="2.3.1.51"/>
    </reaction>
</comment>
<dbReference type="Pfam" id="PF16076">
    <property type="entry name" value="Acyltransf_C"/>
    <property type="match status" value="1"/>
</dbReference>
<evidence type="ECO:0000256" key="5">
    <source>
        <dbReference type="ARBA" id="ARBA00013211"/>
    </source>
</evidence>
<name>A0A8B8NJV3_9MYRT</name>
<keyword evidence="8" id="KW-0812">Transmembrane</keyword>
<gene>
    <name evidence="11" type="primary">LOC115735303</name>
</gene>
<organism evidence="10 11">
    <name type="scientific">Rhodamnia argentea</name>
    <dbReference type="NCBI Taxonomy" id="178133"/>
    <lineage>
        <taxon>Eukaryota</taxon>
        <taxon>Viridiplantae</taxon>
        <taxon>Streptophyta</taxon>
        <taxon>Embryophyta</taxon>
        <taxon>Tracheophyta</taxon>
        <taxon>Spermatophyta</taxon>
        <taxon>Magnoliopsida</taxon>
        <taxon>eudicotyledons</taxon>
        <taxon>Gunneridae</taxon>
        <taxon>Pentapetalae</taxon>
        <taxon>rosids</taxon>
        <taxon>malvids</taxon>
        <taxon>Myrtales</taxon>
        <taxon>Myrtaceae</taxon>
        <taxon>Myrtoideae</taxon>
        <taxon>Myrteae</taxon>
        <taxon>Australasian group</taxon>
        <taxon>Rhodamnia</taxon>
    </lineage>
</organism>
<reference evidence="11" key="1">
    <citation type="submission" date="2025-08" db="UniProtKB">
        <authorList>
            <consortium name="RefSeq"/>
        </authorList>
    </citation>
    <scope>IDENTIFICATION</scope>
    <source>
        <tissue evidence="11">Leaf</tissue>
    </source>
</reference>
<keyword evidence="8" id="KW-0472">Membrane</keyword>
<dbReference type="InterPro" id="IPR002123">
    <property type="entry name" value="Plipid/glycerol_acylTrfase"/>
</dbReference>
<dbReference type="SUPFAM" id="SSF69593">
    <property type="entry name" value="Glycerol-3-phosphate (1)-acyltransferase"/>
    <property type="match status" value="1"/>
</dbReference>